<dbReference type="STRING" id="121290.APY04_1799"/>
<dbReference type="AlphaFoldDB" id="A0A120CVX1"/>
<gene>
    <name evidence="1" type="ORF">APY04_1799</name>
</gene>
<protein>
    <submittedName>
        <fullName evidence="1">Uncharacterized protein</fullName>
    </submittedName>
</protein>
<dbReference type="Proteomes" id="UP000059074">
    <property type="component" value="Unassembled WGS sequence"/>
</dbReference>
<dbReference type="EMBL" id="LMTR01000057">
    <property type="protein sequence ID" value="KWT68473.1"/>
    <property type="molecule type" value="Genomic_DNA"/>
</dbReference>
<evidence type="ECO:0000313" key="2">
    <source>
        <dbReference type="Proteomes" id="UP000059074"/>
    </source>
</evidence>
<reference evidence="1 2" key="1">
    <citation type="submission" date="2015-10" db="EMBL/GenBank/DDBJ databases">
        <title>Transcriptomic analysis of a linuron degrading triple-species bacterial consortium.</title>
        <authorList>
            <person name="Albers P."/>
        </authorList>
    </citation>
    <scope>NUCLEOTIDE SEQUENCE [LARGE SCALE GENOMIC DNA]</scope>
    <source>
        <strain evidence="1 2">WDL6</strain>
    </source>
</reference>
<organism evidence="1 2">
    <name type="scientific">Hyphomicrobium sulfonivorans</name>
    <dbReference type="NCBI Taxonomy" id="121290"/>
    <lineage>
        <taxon>Bacteria</taxon>
        <taxon>Pseudomonadati</taxon>
        <taxon>Pseudomonadota</taxon>
        <taxon>Alphaproteobacteria</taxon>
        <taxon>Hyphomicrobiales</taxon>
        <taxon>Hyphomicrobiaceae</taxon>
        <taxon>Hyphomicrobium</taxon>
    </lineage>
</organism>
<sequence>MDQEALTHPYRNVFGCPLRWNEIIGCLPQISLELGASVCAARIASP</sequence>
<comment type="caution">
    <text evidence="1">The sequence shown here is derived from an EMBL/GenBank/DDBJ whole genome shotgun (WGS) entry which is preliminary data.</text>
</comment>
<keyword evidence="2" id="KW-1185">Reference proteome</keyword>
<accession>A0A120CVX1</accession>
<proteinExistence type="predicted"/>
<name>A0A120CVX1_HYPSL</name>
<evidence type="ECO:0000313" key="1">
    <source>
        <dbReference type="EMBL" id="KWT68473.1"/>
    </source>
</evidence>